<reference evidence="2" key="1">
    <citation type="submission" date="2018-04" db="EMBL/GenBank/DDBJ databases">
        <title>Transcriptome assembly of Sipha flava.</title>
        <authorList>
            <person name="Scully E.D."/>
            <person name="Geib S.M."/>
            <person name="Palmer N.A."/>
            <person name="Koch K."/>
            <person name="Bradshaw J."/>
            <person name="Heng-Moss T."/>
            <person name="Sarath G."/>
        </authorList>
    </citation>
    <scope>NUCLEOTIDE SEQUENCE</scope>
</reference>
<dbReference type="AlphaFoldDB" id="A0A2S2Q8S5"/>
<gene>
    <name evidence="2" type="ORF">g.182027</name>
</gene>
<keyword evidence="1" id="KW-0812">Transmembrane</keyword>
<evidence type="ECO:0000256" key="1">
    <source>
        <dbReference type="SAM" id="Phobius"/>
    </source>
</evidence>
<sequence length="118" mass="14155">MRTSYTQWKRNNSSWECSFFLNGRRCATSPIYAYHTMYMECTCTDSVRMTMSETYCYNYRNILKRAWGGGAKEKPFSFLFAKSSHQWSLKKRVFLVISSLLFSMSTTDMIRVFFYERR</sequence>
<name>A0A2S2Q8S5_9HEMI</name>
<evidence type="ECO:0000313" key="2">
    <source>
        <dbReference type="EMBL" id="MBY73970.1"/>
    </source>
</evidence>
<keyword evidence="1" id="KW-0472">Membrane</keyword>
<feature type="transmembrane region" description="Helical" evidence="1">
    <location>
        <begin position="93"/>
        <end position="114"/>
    </location>
</feature>
<protein>
    <submittedName>
        <fullName evidence="2">Uncharacterized protein</fullName>
    </submittedName>
</protein>
<keyword evidence="1" id="KW-1133">Transmembrane helix</keyword>
<dbReference type="EMBL" id="GGMS01004767">
    <property type="protein sequence ID" value="MBY73970.1"/>
    <property type="molecule type" value="Transcribed_RNA"/>
</dbReference>
<accession>A0A2S2Q8S5</accession>
<proteinExistence type="predicted"/>
<organism evidence="2">
    <name type="scientific">Sipha flava</name>
    <name type="common">yellow sugarcane aphid</name>
    <dbReference type="NCBI Taxonomy" id="143950"/>
    <lineage>
        <taxon>Eukaryota</taxon>
        <taxon>Metazoa</taxon>
        <taxon>Ecdysozoa</taxon>
        <taxon>Arthropoda</taxon>
        <taxon>Hexapoda</taxon>
        <taxon>Insecta</taxon>
        <taxon>Pterygota</taxon>
        <taxon>Neoptera</taxon>
        <taxon>Paraneoptera</taxon>
        <taxon>Hemiptera</taxon>
        <taxon>Sternorrhyncha</taxon>
        <taxon>Aphidomorpha</taxon>
        <taxon>Aphidoidea</taxon>
        <taxon>Aphididae</taxon>
        <taxon>Sipha</taxon>
    </lineage>
</organism>